<dbReference type="RefSeq" id="WP_141271445.1">
    <property type="nucleotide sequence ID" value="NZ_BJLH01000009.1"/>
</dbReference>
<evidence type="ECO:0000313" key="2">
    <source>
        <dbReference type="Proteomes" id="UP000318242"/>
    </source>
</evidence>
<sequence length="106" mass="11963">MIQWPCILKLDGDSELIYAASEDKLDEKLEGLIMGSADCLIDSFGRSYAISPKDDTYLFEPNEASLSLQSVTQLIQEHEFSKAEMCLTKIQFMSIEEAIQSLEFES</sequence>
<dbReference type="AlphaFoldDB" id="A0A4Y3IP78"/>
<dbReference type="Pfam" id="PF13642">
    <property type="entry name" value="DUF4144"/>
    <property type="match status" value="1"/>
</dbReference>
<keyword evidence="2" id="KW-1185">Reference proteome</keyword>
<accession>A0A4Y3IP78</accession>
<organism evidence="1 2">
    <name type="scientific">Vibrio comitans NBRC 102076</name>
    <dbReference type="NCBI Taxonomy" id="1219078"/>
    <lineage>
        <taxon>Bacteria</taxon>
        <taxon>Pseudomonadati</taxon>
        <taxon>Pseudomonadota</taxon>
        <taxon>Gammaproteobacteria</taxon>
        <taxon>Vibrionales</taxon>
        <taxon>Vibrionaceae</taxon>
        <taxon>Vibrio</taxon>
    </lineage>
</organism>
<comment type="caution">
    <text evidence="1">The sequence shown here is derived from an EMBL/GenBank/DDBJ whole genome shotgun (WGS) entry which is preliminary data.</text>
</comment>
<dbReference type="EMBL" id="BJLH01000009">
    <property type="protein sequence ID" value="GEA61057.1"/>
    <property type="molecule type" value="Genomic_DNA"/>
</dbReference>
<dbReference type="Gene3D" id="2.40.10.320">
    <property type="entry name" value="Uncharacterised protein PF13642 yp_926445, N-terminal domain"/>
    <property type="match status" value="1"/>
</dbReference>
<dbReference type="InterPro" id="IPR025284">
    <property type="entry name" value="DUF4144"/>
</dbReference>
<reference evidence="1 2" key="1">
    <citation type="submission" date="2019-06" db="EMBL/GenBank/DDBJ databases">
        <title>Whole genome shotgun sequence of Vibrio comitans NBRC 102076.</title>
        <authorList>
            <person name="Hosoyama A."/>
            <person name="Uohara A."/>
            <person name="Ohji S."/>
            <person name="Ichikawa N."/>
        </authorList>
    </citation>
    <scope>NUCLEOTIDE SEQUENCE [LARGE SCALE GENOMIC DNA]</scope>
    <source>
        <strain evidence="1 2">NBRC 102076</strain>
    </source>
</reference>
<proteinExistence type="predicted"/>
<protein>
    <submittedName>
        <fullName evidence="1">Uncharacterized protein</fullName>
    </submittedName>
</protein>
<name>A0A4Y3IP78_9VIBR</name>
<dbReference type="OrthoDB" id="5771593at2"/>
<evidence type="ECO:0000313" key="1">
    <source>
        <dbReference type="EMBL" id="GEA61057.1"/>
    </source>
</evidence>
<dbReference type="Proteomes" id="UP000318242">
    <property type="component" value="Unassembled WGS sequence"/>
</dbReference>
<gene>
    <name evidence="1" type="ORF">VCO01S_22500</name>
</gene>